<dbReference type="Proteomes" id="UP000824232">
    <property type="component" value="Unassembled WGS sequence"/>
</dbReference>
<dbReference type="AlphaFoldDB" id="A0A9D1DSZ3"/>
<evidence type="ECO:0000313" key="3">
    <source>
        <dbReference type="Proteomes" id="UP000824232"/>
    </source>
</evidence>
<dbReference type="EMBL" id="DVHC01000001">
    <property type="protein sequence ID" value="HIR58413.1"/>
    <property type="molecule type" value="Genomic_DNA"/>
</dbReference>
<feature type="coiled-coil region" evidence="1">
    <location>
        <begin position="6"/>
        <end position="33"/>
    </location>
</feature>
<reference evidence="2" key="2">
    <citation type="journal article" date="2021" name="PeerJ">
        <title>Extensive microbial diversity within the chicken gut microbiome revealed by metagenomics and culture.</title>
        <authorList>
            <person name="Gilroy R."/>
            <person name="Ravi A."/>
            <person name="Getino M."/>
            <person name="Pursley I."/>
            <person name="Horton D.L."/>
            <person name="Alikhan N.F."/>
            <person name="Baker D."/>
            <person name="Gharbi K."/>
            <person name="Hall N."/>
            <person name="Watson M."/>
            <person name="Adriaenssens E.M."/>
            <person name="Foster-Nyarko E."/>
            <person name="Jarju S."/>
            <person name="Secka A."/>
            <person name="Antonio M."/>
            <person name="Oren A."/>
            <person name="Chaudhuri R.R."/>
            <person name="La Ragione R."/>
            <person name="Hildebrand F."/>
            <person name="Pallen M.J."/>
        </authorList>
    </citation>
    <scope>NUCLEOTIDE SEQUENCE</scope>
    <source>
        <strain evidence="2">CHK184-20233</strain>
    </source>
</reference>
<keyword evidence="1" id="KW-0175">Coiled coil</keyword>
<evidence type="ECO:0000256" key="1">
    <source>
        <dbReference type="SAM" id="Coils"/>
    </source>
</evidence>
<sequence>MFKQLLTQVQNKYKEKVEENEKYKELLNKVNTLPKFYNYSHPLNNKLTISYKLLMDICPDLNENDAIILREVIPIDELILSCVYANECKTNVKFYFIATTKYLWLVNTEGYLKYNYQDLTIEVIKNSMLSKTILLSNMLFNINGSNEILLAFIKLFQDSNYREEEINKKLEILCNTIPRIFYLNDLASGISVGINNEIAFHTKTFHYKYNIKDIKNYELLLDNTVIEEKKSNHRNRITANKNSCYEMMIRITTDNNTFLIPILEKNDFSTLYSSTSKEFRENREFASNIIDILDDLDNKLLNGEL</sequence>
<evidence type="ECO:0000313" key="2">
    <source>
        <dbReference type="EMBL" id="HIR58413.1"/>
    </source>
</evidence>
<comment type="caution">
    <text evidence="2">The sequence shown here is derived from an EMBL/GenBank/DDBJ whole genome shotgun (WGS) entry which is preliminary data.</text>
</comment>
<name>A0A9D1DSZ3_9FIRM</name>
<protein>
    <submittedName>
        <fullName evidence="2">Uncharacterized protein</fullName>
    </submittedName>
</protein>
<reference evidence="2" key="1">
    <citation type="submission" date="2020-10" db="EMBL/GenBank/DDBJ databases">
        <authorList>
            <person name="Gilroy R."/>
        </authorList>
    </citation>
    <scope>NUCLEOTIDE SEQUENCE</scope>
    <source>
        <strain evidence="2">CHK184-20233</strain>
    </source>
</reference>
<proteinExistence type="predicted"/>
<accession>A0A9D1DSZ3</accession>
<organism evidence="2 3">
    <name type="scientific">Candidatus Onthousia excrementipullorum</name>
    <dbReference type="NCBI Taxonomy" id="2840884"/>
    <lineage>
        <taxon>Bacteria</taxon>
        <taxon>Bacillati</taxon>
        <taxon>Bacillota</taxon>
        <taxon>Bacilli</taxon>
        <taxon>Candidatus Onthousia</taxon>
    </lineage>
</organism>
<gene>
    <name evidence="2" type="ORF">IAB38_00015</name>
</gene>